<evidence type="ECO:0000313" key="3">
    <source>
        <dbReference type="EMBL" id="GES79820.1"/>
    </source>
</evidence>
<gene>
    <name evidence="3" type="ORF">RCL2_000711600</name>
    <name evidence="2" type="ORF">RclHR1_10180003</name>
</gene>
<dbReference type="Proteomes" id="UP000615446">
    <property type="component" value="Unassembled WGS sequence"/>
</dbReference>
<organism evidence="2 4">
    <name type="scientific">Rhizophagus clarus</name>
    <dbReference type="NCBI Taxonomy" id="94130"/>
    <lineage>
        <taxon>Eukaryota</taxon>
        <taxon>Fungi</taxon>
        <taxon>Fungi incertae sedis</taxon>
        <taxon>Mucoromycota</taxon>
        <taxon>Glomeromycotina</taxon>
        <taxon>Glomeromycetes</taxon>
        <taxon>Glomerales</taxon>
        <taxon>Glomeraceae</taxon>
        <taxon>Rhizophagus</taxon>
    </lineage>
</organism>
<dbReference type="AlphaFoldDB" id="A0A2Z6QFA6"/>
<reference evidence="2 4" key="1">
    <citation type="submission" date="2017-11" db="EMBL/GenBank/DDBJ databases">
        <title>The genome of Rhizophagus clarus HR1 reveals common genetic basis of auxotrophy among arbuscular mycorrhizal fungi.</title>
        <authorList>
            <person name="Kobayashi Y."/>
        </authorList>
    </citation>
    <scope>NUCLEOTIDE SEQUENCE [LARGE SCALE GENOMIC DNA]</scope>
    <source>
        <strain evidence="2 4">HR1</strain>
    </source>
</reference>
<accession>A0A2Z6QFA6</accession>
<proteinExistence type="predicted"/>
<sequence>MEDTVSDEISRADQNLVNSGIPHQDTQQIITKLVSDDHQSLQNLPVDPDAMQIFHDADTVLPPPFLSTTDTKPNKSKKAAPKSIEKVYVNQIIPNDKMNNVRNIFIYDVPAS</sequence>
<keyword evidence="4" id="KW-1185">Reference proteome</keyword>
<evidence type="ECO:0000313" key="2">
    <source>
        <dbReference type="EMBL" id="GBB83451.1"/>
    </source>
</evidence>
<protein>
    <submittedName>
        <fullName evidence="2">Uncharacterized protein</fullName>
    </submittedName>
</protein>
<dbReference type="EMBL" id="BLAL01000045">
    <property type="protein sequence ID" value="GES79820.1"/>
    <property type="molecule type" value="Genomic_DNA"/>
</dbReference>
<comment type="caution">
    <text evidence="2">The sequence shown here is derived from an EMBL/GenBank/DDBJ whole genome shotgun (WGS) entry which is preliminary data.</text>
</comment>
<evidence type="ECO:0000256" key="1">
    <source>
        <dbReference type="SAM" id="MobiDB-lite"/>
    </source>
</evidence>
<dbReference type="Proteomes" id="UP000247702">
    <property type="component" value="Unassembled WGS sequence"/>
</dbReference>
<evidence type="ECO:0000313" key="4">
    <source>
        <dbReference type="Proteomes" id="UP000247702"/>
    </source>
</evidence>
<reference evidence="3" key="2">
    <citation type="submission" date="2019-10" db="EMBL/GenBank/DDBJ databases">
        <title>Conservation and host-specific expression of non-tandemly repeated heterogenous ribosome RNA gene in arbuscular mycorrhizal fungi.</title>
        <authorList>
            <person name="Maeda T."/>
            <person name="Kobayashi Y."/>
            <person name="Nakagawa T."/>
            <person name="Ezawa T."/>
            <person name="Yamaguchi K."/>
            <person name="Bino T."/>
            <person name="Nishimoto Y."/>
            <person name="Shigenobu S."/>
            <person name="Kawaguchi M."/>
        </authorList>
    </citation>
    <scope>NUCLEOTIDE SEQUENCE</scope>
    <source>
        <strain evidence="3">HR1</strain>
    </source>
</reference>
<dbReference type="EMBL" id="BEXD01000023">
    <property type="protein sequence ID" value="GBB83451.1"/>
    <property type="molecule type" value="Genomic_DNA"/>
</dbReference>
<name>A0A2Z6QFA6_9GLOM</name>
<feature type="region of interest" description="Disordered" evidence="1">
    <location>
        <begin position="1"/>
        <end position="23"/>
    </location>
</feature>